<feature type="region of interest" description="Disordered" evidence="1">
    <location>
        <begin position="64"/>
        <end position="102"/>
    </location>
</feature>
<feature type="region of interest" description="Disordered" evidence="1">
    <location>
        <begin position="469"/>
        <end position="493"/>
    </location>
</feature>
<feature type="compositionally biased region" description="Basic and acidic residues" evidence="1">
    <location>
        <begin position="728"/>
        <end position="739"/>
    </location>
</feature>
<feature type="compositionally biased region" description="Polar residues" evidence="1">
    <location>
        <begin position="78"/>
        <end position="101"/>
    </location>
</feature>
<feature type="compositionally biased region" description="Basic and acidic residues" evidence="1">
    <location>
        <begin position="215"/>
        <end position="236"/>
    </location>
</feature>
<feature type="compositionally biased region" description="Polar residues" evidence="1">
    <location>
        <begin position="472"/>
        <end position="493"/>
    </location>
</feature>
<feature type="region of interest" description="Disordered" evidence="1">
    <location>
        <begin position="921"/>
        <end position="975"/>
    </location>
</feature>
<feature type="signal peptide" evidence="2">
    <location>
        <begin position="1"/>
        <end position="17"/>
    </location>
</feature>
<organism evidence="4 5">
    <name type="scientific">Porites lobata</name>
    <dbReference type="NCBI Taxonomy" id="104759"/>
    <lineage>
        <taxon>Eukaryota</taxon>
        <taxon>Metazoa</taxon>
        <taxon>Cnidaria</taxon>
        <taxon>Anthozoa</taxon>
        <taxon>Hexacorallia</taxon>
        <taxon>Scleractinia</taxon>
        <taxon>Fungiina</taxon>
        <taxon>Poritidae</taxon>
        <taxon>Porites</taxon>
    </lineage>
</organism>
<evidence type="ECO:0000259" key="3">
    <source>
        <dbReference type="SMART" id="SM00198"/>
    </source>
</evidence>
<feature type="compositionally biased region" description="Basic and acidic residues" evidence="1">
    <location>
        <begin position="377"/>
        <end position="397"/>
    </location>
</feature>
<feature type="region of interest" description="Disordered" evidence="1">
    <location>
        <begin position="648"/>
        <end position="674"/>
    </location>
</feature>
<name>A0ABN8P582_9CNID</name>
<dbReference type="InterPro" id="IPR034113">
    <property type="entry name" value="SCP_GAPR1-like"/>
</dbReference>
<feature type="compositionally biased region" description="Polar residues" evidence="1">
    <location>
        <begin position="583"/>
        <end position="609"/>
    </location>
</feature>
<feature type="chain" id="PRO_5046374826" description="SCP domain-containing protein" evidence="2">
    <location>
        <begin position="18"/>
        <end position="1152"/>
    </location>
</feature>
<dbReference type="InterPro" id="IPR018244">
    <property type="entry name" value="Allrgn_V5/Tpx1_CS"/>
</dbReference>
<feature type="region of interest" description="Disordered" evidence="1">
    <location>
        <begin position="863"/>
        <end position="902"/>
    </location>
</feature>
<protein>
    <recommendedName>
        <fullName evidence="3">SCP domain-containing protein</fullName>
    </recommendedName>
</protein>
<feature type="compositionally biased region" description="Basic and acidic residues" evidence="1">
    <location>
        <begin position="64"/>
        <end position="76"/>
    </location>
</feature>
<evidence type="ECO:0000256" key="2">
    <source>
        <dbReference type="SAM" id="SignalP"/>
    </source>
</evidence>
<feature type="compositionally biased region" description="Basic and acidic residues" evidence="1">
    <location>
        <begin position="525"/>
        <end position="539"/>
    </location>
</feature>
<keyword evidence="2" id="KW-0732">Signal</keyword>
<dbReference type="PANTHER" id="PTHR10334">
    <property type="entry name" value="CYSTEINE-RICH SECRETORY PROTEIN-RELATED"/>
    <property type="match status" value="1"/>
</dbReference>
<feature type="compositionally biased region" description="Basic and acidic residues" evidence="1">
    <location>
        <begin position="155"/>
        <end position="181"/>
    </location>
</feature>
<feature type="region of interest" description="Disordered" evidence="1">
    <location>
        <begin position="815"/>
        <end position="850"/>
    </location>
</feature>
<feature type="region of interest" description="Disordered" evidence="1">
    <location>
        <begin position="758"/>
        <end position="795"/>
    </location>
</feature>
<feature type="compositionally biased region" description="Basic and acidic residues" evidence="1">
    <location>
        <begin position="922"/>
        <end position="946"/>
    </location>
</feature>
<reference evidence="4 5" key="1">
    <citation type="submission" date="2022-05" db="EMBL/GenBank/DDBJ databases">
        <authorList>
            <consortium name="Genoscope - CEA"/>
            <person name="William W."/>
        </authorList>
    </citation>
    <scope>NUCLEOTIDE SEQUENCE [LARGE SCALE GENOMIC DNA]</scope>
</reference>
<keyword evidence="5" id="KW-1185">Reference proteome</keyword>
<feature type="compositionally biased region" description="Basic and acidic residues" evidence="1">
    <location>
        <begin position="874"/>
        <end position="885"/>
    </location>
</feature>
<feature type="region of interest" description="Disordered" evidence="1">
    <location>
        <begin position="711"/>
        <end position="739"/>
    </location>
</feature>
<feature type="region of interest" description="Disordered" evidence="1">
    <location>
        <begin position="373"/>
        <end position="457"/>
    </location>
</feature>
<feature type="compositionally biased region" description="Polar residues" evidence="1">
    <location>
        <begin position="555"/>
        <end position="575"/>
    </location>
</feature>
<feature type="compositionally biased region" description="Polar residues" evidence="1">
    <location>
        <begin position="832"/>
        <end position="842"/>
    </location>
</feature>
<evidence type="ECO:0000313" key="5">
    <source>
        <dbReference type="Proteomes" id="UP001159405"/>
    </source>
</evidence>
<feature type="compositionally biased region" description="Polar residues" evidence="1">
    <location>
        <begin position="424"/>
        <end position="434"/>
    </location>
</feature>
<feature type="region of interest" description="Disordered" evidence="1">
    <location>
        <begin position="153"/>
        <end position="236"/>
    </location>
</feature>
<proteinExistence type="predicted"/>
<dbReference type="Pfam" id="PF00188">
    <property type="entry name" value="CAP"/>
    <property type="match status" value="1"/>
</dbReference>
<feature type="compositionally biased region" description="Basic and acidic residues" evidence="1">
    <location>
        <begin position="766"/>
        <end position="795"/>
    </location>
</feature>
<evidence type="ECO:0000256" key="1">
    <source>
        <dbReference type="SAM" id="MobiDB-lite"/>
    </source>
</evidence>
<feature type="region of interest" description="Disordered" evidence="1">
    <location>
        <begin position="114"/>
        <end position="139"/>
    </location>
</feature>
<comment type="caution">
    <text evidence="4">The sequence shown here is derived from an EMBL/GenBank/DDBJ whole genome shotgun (WGS) entry which is preliminary data.</text>
</comment>
<dbReference type="Gene3D" id="3.40.33.10">
    <property type="entry name" value="CAP"/>
    <property type="match status" value="1"/>
</dbReference>
<sequence>MLSSLLFSLIIARDTSCKSVKKNTKKQSITKGKSHYLLLMGRPVEDGHHRKGLGMIFASQHSGDFDTSKAESKHSDPAPSSSNSDLSNTLQTSSNGSTSDRGYSYTEALFTGTPLLNGRPFTASDRTYSQGHATDHPIGILNANERITENVQGKAVDEDNDGSRADKNDQTQEEMHTDEGVKGVTVNKILNKGQYSGEKSEDISEDSSLRQSSKLGKENYEDGHPLPPHSLDKQDKLETNRQAYRGRKLINNIIKSDNLADEDVHEIMATGHTQENFDKENVGSSGQLREENKANKVIPLNTKVKSYDEESNLLGSNTLTRERFMHQQRDNPLGDQQEGFNQNIISLTENEKGPQGVKQQQEEIQQPQHMIIITEDSGMKQKVQKEDSSGKTSDAKPHAMGSYLKETSPVSTGNTGGVHEINKGSETIPPTNESPDGHSDYSHSASGQLGGEQMRQQTSDIDVNAPAEALRNQETGKLNDSTTGSSQKATMSTSDKIFENFRSHLRPHKVIESAFDEQLAQRIPSEQHDPHEAHTRPPNEKPSSSVLYPGLDASHLSSTYREGSSPSDFKTQSQEPTKEIPSIQESPSSTDTTSVYLTGSNLKGPTVQQEKAKLPTGAVGARLNQQNAPLVNNPDRNNEQGNVDKIKESAEQTEKPYSSADENSTEPQRYSSSREQGFLNVLLSHYRQSNTANSSTANNLRAEDHGEHLVPSWSVRPESGQLGPLSGSDKEGATQEKNSYKENQVANDLQNNAKYAFQQSRGPNKSVDDRNQREHNQEIPPILDHRKGNGLDEHGFQLSGLSGHILMEKDAQSGSSFDLTASHGFGARPVNGETSSQQVSENSAKEEGANESWNFFKLTPTSGSQEFAVGNPEHPGEVSVKHEPKVGNNNQKQPESKMDHDNSNQKIVYFLKMAKGIPLLHNRPENDEEDKHNQVNSDSMKERERANSAGDIRPYSSPGPNSGLSPTAGREEGAIGESNVPINVRQDDEYFEQEALTTHNNFRKTHGVPEMTLDRDLCNQAKAYAQKIANTGELIHSSPEERGNSVGENLAYACSSNGIPLTGEKATKMWYDEVCKPGYNFADGGFSGSTGHFTQVVWKDSLSLGIGQGKATHDGMQCTYVVGRYKTAGNIPGKFQDEVPMGNFNNAYCSNL</sequence>
<accession>A0ABN8P582</accession>
<dbReference type="SMART" id="SM00198">
    <property type="entry name" value="SCP"/>
    <property type="match status" value="1"/>
</dbReference>
<dbReference type="CDD" id="cd05382">
    <property type="entry name" value="CAP_GAPR1-like"/>
    <property type="match status" value="1"/>
</dbReference>
<feature type="compositionally biased region" description="Polar residues" evidence="1">
    <location>
        <begin position="660"/>
        <end position="674"/>
    </location>
</feature>
<dbReference type="InterPro" id="IPR014044">
    <property type="entry name" value="CAP_dom"/>
</dbReference>
<dbReference type="InterPro" id="IPR001283">
    <property type="entry name" value="CRISP-related"/>
</dbReference>
<dbReference type="SUPFAM" id="SSF55797">
    <property type="entry name" value="PR-1-like"/>
    <property type="match status" value="1"/>
</dbReference>
<feature type="region of interest" description="Disordered" evidence="1">
    <location>
        <begin position="525"/>
        <end position="613"/>
    </location>
</feature>
<dbReference type="Proteomes" id="UP001159405">
    <property type="component" value="Unassembled WGS sequence"/>
</dbReference>
<dbReference type="PROSITE" id="PS01009">
    <property type="entry name" value="CRISP_1"/>
    <property type="match status" value="1"/>
</dbReference>
<dbReference type="EMBL" id="CALNXK010000047">
    <property type="protein sequence ID" value="CAH3129903.1"/>
    <property type="molecule type" value="Genomic_DNA"/>
</dbReference>
<dbReference type="InterPro" id="IPR035940">
    <property type="entry name" value="CAP_sf"/>
</dbReference>
<gene>
    <name evidence="4" type="ORF">PLOB_00034332</name>
</gene>
<evidence type="ECO:0000313" key="4">
    <source>
        <dbReference type="EMBL" id="CAH3129903.1"/>
    </source>
</evidence>
<feature type="domain" description="SCP" evidence="3">
    <location>
        <begin position="990"/>
        <end position="1133"/>
    </location>
</feature>